<organism evidence="1 2">
    <name type="scientific">Arabis nemorensis</name>
    <dbReference type="NCBI Taxonomy" id="586526"/>
    <lineage>
        <taxon>Eukaryota</taxon>
        <taxon>Viridiplantae</taxon>
        <taxon>Streptophyta</taxon>
        <taxon>Embryophyta</taxon>
        <taxon>Tracheophyta</taxon>
        <taxon>Spermatophyta</taxon>
        <taxon>Magnoliopsida</taxon>
        <taxon>eudicotyledons</taxon>
        <taxon>Gunneridae</taxon>
        <taxon>Pentapetalae</taxon>
        <taxon>rosids</taxon>
        <taxon>malvids</taxon>
        <taxon>Brassicales</taxon>
        <taxon>Brassicaceae</taxon>
        <taxon>Arabideae</taxon>
        <taxon>Arabis</taxon>
    </lineage>
</organism>
<comment type="caution">
    <text evidence="1">The sequence shown here is derived from an EMBL/GenBank/DDBJ whole genome shotgun (WGS) entry which is preliminary data.</text>
</comment>
<gene>
    <name evidence="1" type="ORF">ANE_LOCUS15040</name>
</gene>
<name>A0A565BTB0_9BRAS</name>
<evidence type="ECO:0000313" key="1">
    <source>
        <dbReference type="EMBL" id="VVB04596.1"/>
    </source>
</evidence>
<keyword evidence="2" id="KW-1185">Reference proteome</keyword>
<evidence type="ECO:0000313" key="2">
    <source>
        <dbReference type="Proteomes" id="UP000489600"/>
    </source>
</evidence>
<dbReference type="Proteomes" id="UP000489600">
    <property type="component" value="Unassembled WGS sequence"/>
</dbReference>
<dbReference type="EMBL" id="CABITT030000005">
    <property type="protein sequence ID" value="VVB04596.1"/>
    <property type="molecule type" value="Genomic_DNA"/>
</dbReference>
<dbReference type="AlphaFoldDB" id="A0A565BTB0"/>
<proteinExistence type="predicted"/>
<accession>A0A565BTB0</accession>
<sequence>MWPELPLVLLLTNRPCCRPAHPLSFIAGISIWFSSFHDLRILWALMTCILPTTLSDVSSSSSTRSNLEISRRATFYRPLDMPTMSFERAMSGVVVLTVQSTLGITRGHATSNEQMTPVLLLLPW</sequence>
<protein>
    <submittedName>
        <fullName evidence="1">Uncharacterized protein</fullName>
    </submittedName>
</protein>
<reference evidence="1" key="1">
    <citation type="submission" date="2019-07" db="EMBL/GenBank/DDBJ databases">
        <authorList>
            <person name="Dittberner H."/>
        </authorList>
    </citation>
    <scope>NUCLEOTIDE SEQUENCE [LARGE SCALE GENOMIC DNA]</scope>
</reference>